<evidence type="ECO:0000256" key="1">
    <source>
        <dbReference type="SAM" id="MobiDB-lite"/>
    </source>
</evidence>
<gene>
    <name evidence="2" type="ORF">WMY93_003917</name>
</gene>
<keyword evidence="3" id="KW-1185">Reference proteome</keyword>
<comment type="caution">
    <text evidence="2">The sequence shown here is derived from an EMBL/GenBank/DDBJ whole genome shotgun (WGS) entry which is preliminary data.</text>
</comment>
<dbReference type="EMBL" id="JBBPFD010000002">
    <property type="protein sequence ID" value="KAK7940591.1"/>
    <property type="molecule type" value="Genomic_DNA"/>
</dbReference>
<evidence type="ECO:0000313" key="2">
    <source>
        <dbReference type="EMBL" id="KAK7940591.1"/>
    </source>
</evidence>
<dbReference type="AlphaFoldDB" id="A0AAW0Q3S7"/>
<reference evidence="3" key="1">
    <citation type="submission" date="2024-04" db="EMBL/GenBank/DDBJ databases">
        <title>Salinicola lusitanus LLJ914,a marine bacterium isolated from the Okinawa Trough.</title>
        <authorList>
            <person name="Li J."/>
        </authorList>
    </citation>
    <scope>NUCLEOTIDE SEQUENCE [LARGE SCALE GENOMIC DNA]</scope>
</reference>
<sequence length="72" mass="8211">MHQRRGFVGDPCPGQDPSLRGSVSSKHPLSSSADAAELRLLQEDRDQRRRDERERRATVKKKKAAAMKRRAQ</sequence>
<dbReference type="Proteomes" id="UP001460270">
    <property type="component" value="Unassembled WGS sequence"/>
</dbReference>
<protein>
    <submittedName>
        <fullName evidence="2">Uncharacterized protein</fullName>
    </submittedName>
</protein>
<proteinExistence type="predicted"/>
<accession>A0AAW0Q3S7</accession>
<feature type="compositionally biased region" description="Polar residues" evidence="1">
    <location>
        <begin position="21"/>
        <end position="33"/>
    </location>
</feature>
<evidence type="ECO:0000313" key="3">
    <source>
        <dbReference type="Proteomes" id="UP001460270"/>
    </source>
</evidence>
<feature type="compositionally biased region" description="Basic residues" evidence="1">
    <location>
        <begin position="58"/>
        <end position="72"/>
    </location>
</feature>
<organism evidence="2 3">
    <name type="scientific">Mugilogobius chulae</name>
    <name type="common">yellowstripe goby</name>
    <dbReference type="NCBI Taxonomy" id="88201"/>
    <lineage>
        <taxon>Eukaryota</taxon>
        <taxon>Metazoa</taxon>
        <taxon>Chordata</taxon>
        <taxon>Craniata</taxon>
        <taxon>Vertebrata</taxon>
        <taxon>Euteleostomi</taxon>
        <taxon>Actinopterygii</taxon>
        <taxon>Neopterygii</taxon>
        <taxon>Teleostei</taxon>
        <taxon>Neoteleostei</taxon>
        <taxon>Acanthomorphata</taxon>
        <taxon>Gobiaria</taxon>
        <taxon>Gobiiformes</taxon>
        <taxon>Gobioidei</taxon>
        <taxon>Gobiidae</taxon>
        <taxon>Gobionellinae</taxon>
        <taxon>Mugilogobius</taxon>
    </lineage>
</organism>
<feature type="compositionally biased region" description="Basic and acidic residues" evidence="1">
    <location>
        <begin position="36"/>
        <end position="57"/>
    </location>
</feature>
<feature type="region of interest" description="Disordered" evidence="1">
    <location>
        <begin position="1"/>
        <end position="72"/>
    </location>
</feature>
<name>A0AAW0Q3S7_9GOBI</name>